<evidence type="ECO:0000313" key="10">
    <source>
        <dbReference type="Proteomes" id="UP000318582"/>
    </source>
</evidence>
<keyword evidence="3 7" id="KW-0812">Transmembrane</keyword>
<comment type="subcellular location">
    <subcellularLocation>
        <location evidence="1">Endomembrane system</location>
        <topology evidence="1">Multi-pass membrane protein</topology>
    </subcellularLocation>
</comment>
<comment type="similarity">
    <text evidence="2">Belongs to the TMEM135 family.</text>
</comment>
<dbReference type="InterPro" id="IPR026749">
    <property type="entry name" value="Tmem135"/>
</dbReference>
<keyword evidence="10" id="KW-1185">Reference proteome</keyword>
<evidence type="ECO:0000256" key="6">
    <source>
        <dbReference type="SAM" id="MobiDB-lite"/>
    </source>
</evidence>
<reference evidence="9 10" key="1">
    <citation type="journal article" date="2019" name="Sci. Rep.">
        <title>Comparative genomics of chytrid fungi reveal insights into the obligate biotrophic and pathogenic lifestyle of Synchytrium endobioticum.</title>
        <authorList>
            <person name="van de Vossenberg B.T.L.H."/>
            <person name="Warris S."/>
            <person name="Nguyen H.D.T."/>
            <person name="van Gent-Pelzer M.P.E."/>
            <person name="Joly D.L."/>
            <person name="van de Geest H.C."/>
            <person name="Bonants P.J.M."/>
            <person name="Smith D.S."/>
            <person name="Levesque C.A."/>
            <person name="van der Lee T.A.J."/>
        </authorList>
    </citation>
    <scope>NUCLEOTIDE SEQUENCE [LARGE SCALE GENOMIC DNA]</scope>
    <source>
        <strain evidence="9 10">CBS 809.83</strain>
    </source>
</reference>
<evidence type="ECO:0000256" key="4">
    <source>
        <dbReference type="ARBA" id="ARBA00022989"/>
    </source>
</evidence>
<dbReference type="Proteomes" id="UP000318582">
    <property type="component" value="Unassembled WGS sequence"/>
</dbReference>
<evidence type="ECO:0000313" key="9">
    <source>
        <dbReference type="EMBL" id="TPX56552.1"/>
    </source>
</evidence>
<dbReference type="PANTHER" id="PTHR12459">
    <property type="entry name" value="TRANSMEMBRANE PROTEIN 135-RELATED"/>
    <property type="match status" value="1"/>
</dbReference>
<dbReference type="PANTHER" id="PTHR12459:SF15">
    <property type="entry name" value="TRANSMEMBRANE PROTEIN 135"/>
    <property type="match status" value="1"/>
</dbReference>
<protein>
    <recommendedName>
        <fullName evidence="8">Transmembrane protein 135 N-terminal domain-containing protein</fullName>
    </recommendedName>
</protein>
<evidence type="ECO:0000256" key="5">
    <source>
        <dbReference type="ARBA" id="ARBA00023136"/>
    </source>
</evidence>
<sequence length="510" mass="56565">MCNPTSGADTRFHDTPPVQSIPPLEHPTRQILLSCARAYLSGYAFDAFPKIITLLIKLISGRRHGEPGSSRQILLRLLVVVASSLKARLPFFMLTLIGGFRVLDRLAWKAVKSWKAHPGITPKKVSIAVSASVMLQPTPEGDEMEQLVFAIDGPPSVCSKDALKSIVPAPYPMVERILNPTVFAATVSSALALLIIEPARRAEFALFTLVRAMDSAVSFKRASMKWTLRNRFGVPDLVLNNASAIVFITACTQIMFCWFYYPQALPRSYTNWITSMSHLHPRVKQAFALFGLGEMQYGEDTGHAHVLGEVAEELGYGFGAGDPVNGHVSCGVIHNKMGCLHNFVQKWRAGMRDSLKIYLLVHLLPVLLFNRKRLRSSRRAKTITDIITGTLRSANFLATFVTFVWIPLCTVRNLTKRDGMLGPFLGSLLSGFSIFLERPSRRREMAVYVVPKALDSLWWRLANGRLGLGRLPGAEFVMFAAGMSYIFSAVTEPVALRPAIRNALGFFLTQ</sequence>
<dbReference type="EMBL" id="QEAQ01000071">
    <property type="protein sequence ID" value="TPX56552.1"/>
    <property type="molecule type" value="Genomic_DNA"/>
</dbReference>
<evidence type="ECO:0000256" key="2">
    <source>
        <dbReference type="ARBA" id="ARBA00008924"/>
    </source>
</evidence>
<feature type="transmembrane region" description="Helical" evidence="7">
    <location>
        <begin position="391"/>
        <end position="408"/>
    </location>
</feature>
<dbReference type="Pfam" id="PF15982">
    <property type="entry name" value="TMEM135_C_rich"/>
    <property type="match status" value="1"/>
</dbReference>
<evidence type="ECO:0000256" key="7">
    <source>
        <dbReference type="SAM" id="Phobius"/>
    </source>
</evidence>
<feature type="transmembrane region" description="Helical" evidence="7">
    <location>
        <begin position="238"/>
        <end position="261"/>
    </location>
</feature>
<evidence type="ECO:0000256" key="3">
    <source>
        <dbReference type="ARBA" id="ARBA00022692"/>
    </source>
</evidence>
<evidence type="ECO:0000259" key="8">
    <source>
        <dbReference type="Pfam" id="PF15982"/>
    </source>
</evidence>
<organism evidence="9 10">
    <name type="scientific">Powellomyces hirtus</name>
    <dbReference type="NCBI Taxonomy" id="109895"/>
    <lineage>
        <taxon>Eukaryota</taxon>
        <taxon>Fungi</taxon>
        <taxon>Fungi incertae sedis</taxon>
        <taxon>Chytridiomycota</taxon>
        <taxon>Chytridiomycota incertae sedis</taxon>
        <taxon>Chytridiomycetes</taxon>
        <taxon>Spizellomycetales</taxon>
        <taxon>Powellomycetaceae</taxon>
        <taxon>Powellomyces</taxon>
    </lineage>
</organism>
<comment type="caution">
    <text evidence="9">The sequence shown here is derived from an EMBL/GenBank/DDBJ whole genome shotgun (WGS) entry which is preliminary data.</text>
</comment>
<keyword evidence="4 7" id="KW-1133">Transmembrane helix</keyword>
<dbReference type="InterPro" id="IPR031926">
    <property type="entry name" value="TMEM135_N"/>
</dbReference>
<feature type="region of interest" description="Disordered" evidence="6">
    <location>
        <begin position="1"/>
        <end position="20"/>
    </location>
</feature>
<feature type="domain" description="Transmembrane protein 135 N-terminal" evidence="8">
    <location>
        <begin position="338"/>
        <end position="457"/>
    </location>
</feature>
<evidence type="ECO:0000256" key="1">
    <source>
        <dbReference type="ARBA" id="ARBA00004127"/>
    </source>
</evidence>
<keyword evidence="5 7" id="KW-0472">Membrane</keyword>
<name>A0A507DYU8_9FUNG</name>
<feature type="transmembrane region" description="Helical" evidence="7">
    <location>
        <begin position="420"/>
        <end position="436"/>
    </location>
</feature>
<dbReference type="AlphaFoldDB" id="A0A507DYU8"/>
<proteinExistence type="inferred from homology"/>
<accession>A0A507DYU8</accession>
<gene>
    <name evidence="9" type="ORF">PhCBS80983_g04460</name>
</gene>
<dbReference type="GO" id="GO:0012505">
    <property type="term" value="C:endomembrane system"/>
    <property type="evidence" value="ECO:0007669"/>
    <property type="project" value="UniProtKB-SubCell"/>
</dbReference>